<sequence>MEKPNQIRFDIRSSLDSPTLTLRLVGIKRAIPKKSLVLYSPGMRAGGSWGYSEPLQGAYRYVSPDSSRKEFSFGIEGIDSFVADGIVLVLSTFGKLNCPLKDVVEFVAIDIHGFEKGTCEECVESYEMSLPSASSAKNLVPTSNQFVGRRSGEVVAKNGSSRMRAQIKRIPGAVTLYRTLKG</sequence>
<reference evidence="1 2" key="1">
    <citation type="submission" date="2020-12" db="EMBL/GenBank/DDBJ databases">
        <title>FDA dAtabase for Regulatory Grade micrObial Sequences (FDA-ARGOS): Supporting development and validation of Infectious Disease Dx tests.</title>
        <authorList>
            <person name="Sproer C."/>
            <person name="Gronow S."/>
            <person name="Severitt S."/>
            <person name="Schroder I."/>
            <person name="Tallon L."/>
            <person name="Sadzewicz L."/>
            <person name="Zhao X."/>
            <person name="Boylan J."/>
            <person name="Ott S."/>
            <person name="Bowen H."/>
            <person name="Vavikolanu K."/>
            <person name="Mehta A."/>
            <person name="Aluvathingal J."/>
            <person name="Nadendla S."/>
            <person name="Lowell S."/>
            <person name="Myers T."/>
            <person name="Yan Y."/>
            <person name="Sichtig H."/>
        </authorList>
    </citation>
    <scope>NUCLEOTIDE SEQUENCE [LARGE SCALE GENOMIC DNA]</scope>
    <source>
        <strain evidence="1 2">FDAARGOS_1053</strain>
    </source>
</reference>
<accession>A0A7T4EHD8</accession>
<dbReference type="RefSeq" id="WP_198481482.1">
    <property type="nucleotide sequence ID" value="NZ_CP066007.1"/>
</dbReference>
<evidence type="ECO:0000313" key="2">
    <source>
        <dbReference type="Proteomes" id="UP000596145"/>
    </source>
</evidence>
<evidence type="ECO:0000313" key="1">
    <source>
        <dbReference type="EMBL" id="QQB47413.1"/>
    </source>
</evidence>
<name>A0A7T4EHD8_9CORY</name>
<organism evidence="1 2">
    <name type="scientific">Corynebacterium glucuronolyticum</name>
    <dbReference type="NCBI Taxonomy" id="39791"/>
    <lineage>
        <taxon>Bacteria</taxon>
        <taxon>Bacillati</taxon>
        <taxon>Actinomycetota</taxon>
        <taxon>Actinomycetes</taxon>
        <taxon>Mycobacteriales</taxon>
        <taxon>Corynebacteriaceae</taxon>
        <taxon>Corynebacterium</taxon>
    </lineage>
</organism>
<protein>
    <submittedName>
        <fullName evidence="1">Uncharacterized protein</fullName>
    </submittedName>
</protein>
<dbReference type="Proteomes" id="UP000596145">
    <property type="component" value="Chromosome"/>
</dbReference>
<dbReference type="GeneID" id="92760738"/>
<dbReference type="AlphaFoldDB" id="A0A7T4EHD8"/>
<proteinExistence type="predicted"/>
<gene>
    <name evidence="1" type="ORF">I6I10_05875</name>
</gene>
<dbReference type="EMBL" id="CP066007">
    <property type="protein sequence ID" value="QQB47413.1"/>
    <property type="molecule type" value="Genomic_DNA"/>
</dbReference>